<name>A0A1D1ZRP7_AUXPR</name>
<evidence type="ECO:0000256" key="1">
    <source>
        <dbReference type="SAM" id="MobiDB-lite"/>
    </source>
</evidence>
<dbReference type="PANTHER" id="PTHR15838">
    <property type="entry name" value="NUCLEOLAR PROTEIN OF 40 KDA"/>
    <property type="match status" value="1"/>
</dbReference>
<gene>
    <name evidence="3" type="ORF">g.21229</name>
</gene>
<dbReference type="EMBL" id="GDKF01008980">
    <property type="protein sequence ID" value="JAT69642.1"/>
    <property type="molecule type" value="Transcribed_RNA"/>
</dbReference>
<feature type="region of interest" description="Disordered" evidence="1">
    <location>
        <begin position="1"/>
        <end position="121"/>
    </location>
</feature>
<dbReference type="GO" id="GO:0043489">
    <property type="term" value="P:RNA stabilization"/>
    <property type="evidence" value="ECO:0007669"/>
    <property type="project" value="TreeGrafter"/>
</dbReference>
<dbReference type="GO" id="GO:0003723">
    <property type="term" value="F:RNA binding"/>
    <property type="evidence" value="ECO:0007669"/>
    <property type="project" value="TreeGrafter"/>
</dbReference>
<dbReference type="Pfam" id="PF00575">
    <property type="entry name" value="S1"/>
    <property type="match status" value="1"/>
</dbReference>
<feature type="domain" description="S1 motif" evidence="2">
    <location>
        <begin position="125"/>
        <end position="210"/>
    </location>
</feature>
<feature type="compositionally biased region" description="Basic residues" evidence="1">
    <location>
        <begin position="55"/>
        <end position="83"/>
    </location>
</feature>
<feature type="compositionally biased region" description="Basic residues" evidence="1">
    <location>
        <begin position="515"/>
        <end position="525"/>
    </location>
</feature>
<organism evidence="3">
    <name type="scientific">Auxenochlorella protothecoides</name>
    <name type="common">Green microalga</name>
    <name type="synonym">Chlorella protothecoides</name>
    <dbReference type="NCBI Taxonomy" id="3075"/>
    <lineage>
        <taxon>Eukaryota</taxon>
        <taxon>Viridiplantae</taxon>
        <taxon>Chlorophyta</taxon>
        <taxon>core chlorophytes</taxon>
        <taxon>Trebouxiophyceae</taxon>
        <taxon>Chlorellales</taxon>
        <taxon>Chlorellaceae</taxon>
        <taxon>Auxenochlorella</taxon>
    </lineage>
</organism>
<dbReference type="PANTHER" id="PTHR15838:SF1">
    <property type="entry name" value="ZINC FINGER CCHC DOMAIN-CONTAINING PROTEIN 17"/>
    <property type="match status" value="1"/>
</dbReference>
<proteinExistence type="predicted"/>
<sequence length="525" mass="57036">SGCYNTDCAMAPRSPSPERWDGGAKRRSRSRSQSPRRDSRRDAERGRRSPDSPRNQRRISRSRSRDRRRERRPRSRSPPRSRPARSISPPRRRYRRSPSPDRAYGRHQGRGGSGLPQHEEIPPVSSIHHARVVSVRPFGAFVELDGFRRQGLVHHTQVAEDVRFTREDDDAARVHAMEFFLPPGERVWVKVLAHAPGPAPGQTRLSCSTRAVSQEDGTDLDPEGRLLSVPGGGGTGGGGQGGAPQSDLPPELDSVHRGTVQSIRPFGVFVQLEGFRKYALVHSSQISDHLFFGKEDTDEDKVREMGEVLAVGEAVWVKIVEVGEDERGPRVSASIKLVSQRDGTDLDPNGLKYKPRGAGGGPMQGKAPIGAAAATTHDAVVDWGHLGADVVQYGGQDKRYDMVREEERPLPRGEGVRASAAGPARAGQDGPVAPGSGSNGAAALAPRGRGRGNVLPAWMTGESKVPGSAPSTSTPREGGGISSIEDALAVLERLGGKHGKRDKKHKKDKSDKKDKKDKKHKKDKR</sequence>
<dbReference type="InterPro" id="IPR012340">
    <property type="entry name" value="NA-bd_OB-fold"/>
</dbReference>
<dbReference type="InterPro" id="IPR003029">
    <property type="entry name" value="S1_domain"/>
</dbReference>
<feature type="compositionally biased region" description="Basic and acidic residues" evidence="1">
    <location>
        <begin position="35"/>
        <end position="51"/>
    </location>
</feature>
<feature type="domain" description="S1 motif" evidence="2">
    <location>
        <begin position="253"/>
        <end position="336"/>
    </location>
</feature>
<feature type="compositionally biased region" description="Basic residues" evidence="1">
    <location>
        <begin position="496"/>
        <end position="507"/>
    </location>
</feature>
<feature type="compositionally biased region" description="Gly residues" evidence="1">
    <location>
        <begin position="230"/>
        <end position="242"/>
    </location>
</feature>
<feature type="non-terminal residue" evidence="3">
    <location>
        <position position="1"/>
    </location>
</feature>
<feature type="compositionally biased region" description="Polar residues" evidence="1">
    <location>
        <begin position="203"/>
        <end position="212"/>
    </location>
</feature>
<dbReference type="Gene3D" id="2.40.50.140">
    <property type="entry name" value="Nucleic acid-binding proteins"/>
    <property type="match status" value="2"/>
</dbReference>
<dbReference type="AlphaFoldDB" id="A0A1D1ZRP7"/>
<evidence type="ECO:0000313" key="3">
    <source>
        <dbReference type="EMBL" id="JAT69642.1"/>
    </source>
</evidence>
<accession>A0A1D1ZRP7</accession>
<feature type="region of interest" description="Disordered" evidence="1">
    <location>
        <begin position="405"/>
        <end position="525"/>
    </location>
</feature>
<feature type="region of interest" description="Disordered" evidence="1">
    <location>
        <begin position="199"/>
        <end position="253"/>
    </location>
</feature>
<dbReference type="PROSITE" id="PS50126">
    <property type="entry name" value="S1"/>
    <property type="match status" value="2"/>
</dbReference>
<dbReference type="SMART" id="SM00316">
    <property type="entry name" value="S1"/>
    <property type="match status" value="2"/>
</dbReference>
<evidence type="ECO:0000259" key="2">
    <source>
        <dbReference type="PROSITE" id="PS50126"/>
    </source>
</evidence>
<protein>
    <recommendedName>
        <fullName evidence="2">S1 motif domain-containing protein</fullName>
    </recommendedName>
</protein>
<dbReference type="SUPFAM" id="SSF50249">
    <property type="entry name" value="Nucleic acid-binding proteins"/>
    <property type="match status" value="2"/>
</dbReference>
<reference evidence="3" key="1">
    <citation type="submission" date="2015-08" db="EMBL/GenBank/DDBJ databases">
        <authorList>
            <person name="Babu N.S."/>
            <person name="Beckwith C.J."/>
            <person name="Beseler K.G."/>
            <person name="Brison A."/>
            <person name="Carone J.V."/>
            <person name="Caskin T.P."/>
            <person name="Diamond M."/>
            <person name="Durham M.E."/>
            <person name="Foxe J.M."/>
            <person name="Go M."/>
            <person name="Henderson B.A."/>
            <person name="Jones I.B."/>
            <person name="McGettigan J.A."/>
            <person name="Micheletti S.J."/>
            <person name="Nasrallah M.E."/>
            <person name="Ortiz D."/>
            <person name="Piller C.R."/>
            <person name="Privatt S.R."/>
            <person name="Schneider S.L."/>
            <person name="Sharp S."/>
            <person name="Smith T.C."/>
            <person name="Stanton J.D."/>
            <person name="Ullery H.E."/>
            <person name="Wilson R.J."/>
            <person name="Serrano M.G."/>
            <person name="Buck G."/>
            <person name="Lee V."/>
            <person name="Wang Y."/>
            <person name="Carvalho R."/>
            <person name="Voegtly L."/>
            <person name="Shi R."/>
            <person name="Duckworth R."/>
            <person name="Johnson A."/>
            <person name="Loviza R."/>
            <person name="Walstead R."/>
            <person name="Shah Z."/>
            <person name="Kiflezghi M."/>
            <person name="Wade K."/>
            <person name="Ball S.L."/>
            <person name="Bradley K.W."/>
            <person name="Asai D.J."/>
            <person name="Bowman C.A."/>
            <person name="Russell D.A."/>
            <person name="Pope W.H."/>
            <person name="Jacobs-Sera D."/>
            <person name="Hendrix R.W."/>
            <person name="Hatfull G.F."/>
        </authorList>
    </citation>
    <scope>NUCLEOTIDE SEQUENCE</scope>
</reference>
<feature type="compositionally biased region" description="Basic and acidic residues" evidence="1">
    <location>
        <begin position="405"/>
        <end position="415"/>
    </location>
</feature>